<gene>
    <name evidence="2" type="ORF">KF282_0960</name>
</gene>
<keyword evidence="1" id="KW-1133">Transmembrane helix</keyword>
<dbReference type="RefSeq" id="WP_058219368.1">
    <property type="nucleotide sequence ID" value="NZ_LKLN01000027.1"/>
</dbReference>
<keyword evidence="1" id="KW-0812">Transmembrane</keyword>
<evidence type="ECO:0000256" key="1">
    <source>
        <dbReference type="SAM" id="Phobius"/>
    </source>
</evidence>
<accession>A0A0V8CZ36</accession>
<sequence length="511" mass="56400">MVSKKINTDLTDIAELSAVVDNQASSSKEKMDELHGEACNLKSEFSTLLDEGDDFLEILDNVDLLAENEQSIFGDSFDDLMSELAEPVNTRKTTRIKTLHIFEASGDYTDTLINARKFAEKEGIGLSNPYYAGMSQLEINNINRILSEKYKLSALDKYDYAFAGIIGIVMGLVDVFLVGSITDGNKDSTVQGWLGKKVDSGYEILVKNYAKFEYAAGNHQGPTPNFDNKATAIRWLENAHKVSYDAATNAHVIDGVVKGMNPSNHHLMSLAHEPSILGLIIGVLDQLTSKATFIDADGNLLRVSTDSFENANVTNADGVEKVINSVTNWFGHTMSDISGASGSKGRGAGLPSPFYSLTQKLHFGSFDVNGKDMDIAQLSEWLYKQGLDVRALTTQAIPVVVAEVLVRLYWLFKKHFYYGKSWKESMPLANSDNPDLQKMLLTSIAAFETLDIADALARGGLTPKALLSINFVGLVDLSFRSIQVLRSHHRHLKLLDELDDDLQVEWSRILD</sequence>
<feature type="transmembrane region" description="Helical" evidence="1">
    <location>
        <begin position="160"/>
        <end position="181"/>
    </location>
</feature>
<dbReference type="Proteomes" id="UP000053058">
    <property type="component" value="Unassembled WGS sequence"/>
</dbReference>
<evidence type="ECO:0000313" key="2">
    <source>
        <dbReference type="EMBL" id="KSU06563.1"/>
    </source>
</evidence>
<keyword evidence="1" id="KW-0472">Membrane</keyword>
<dbReference type="EMBL" id="LKLN01000027">
    <property type="protein sequence ID" value="KSU06563.1"/>
    <property type="molecule type" value="Genomic_DNA"/>
</dbReference>
<organism evidence="2 3">
    <name type="scientific">Lactococcus lactis subsp. lactis</name>
    <name type="common">Streptococcus lactis</name>
    <dbReference type="NCBI Taxonomy" id="1360"/>
    <lineage>
        <taxon>Bacteria</taxon>
        <taxon>Bacillati</taxon>
        <taxon>Bacillota</taxon>
        <taxon>Bacilli</taxon>
        <taxon>Lactobacillales</taxon>
        <taxon>Streptococcaceae</taxon>
        <taxon>Lactococcus</taxon>
    </lineage>
</organism>
<dbReference type="AlphaFoldDB" id="A0A0V8CZ36"/>
<protein>
    <submittedName>
        <fullName evidence="2">Uncharacterized protein</fullName>
    </submittedName>
</protein>
<proteinExistence type="predicted"/>
<name>A0A0V8CZ36_LACLL</name>
<dbReference type="PATRIC" id="fig|1360.105.peg.1075"/>
<reference evidence="3" key="1">
    <citation type="submission" date="2015-10" db="EMBL/GenBank/DDBJ databases">
        <title>Draft Genome Sequences of 11 Lactococcus lactis subspecies cremoris strains.</title>
        <authorList>
            <person name="Wels M."/>
            <person name="Backus L."/>
            <person name="Boekhorst J."/>
            <person name="Dijkstra A."/>
            <person name="Beerthuizen M."/>
            <person name="Kelly W."/>
            <person name="Siezen R."/>
            <person name="Bachmann H."/>
            <person name="Van Hijum S."/>
        </authorList>
    </citation>
    <scope>NUCLEOTIDE SEQUENCE [LARGE SCALE GENOMIC DNA]</scope>
    <source>
        <strain evidence="3">KF282</strain>
    </source>
</reference>
<evidence type="ECO:0000313" key="3">
    <source>
        <dbReference type="Proteomes" id="UP000053058"/>
    </source>
</evidence>
<comment type="caution">
    <text evidence="2">The sequence shown here is derived from an EMBL/GenBank/DDBJ whole genome shotgun (WGS) entry which is preliminary data.</text>
</comment>